<evidence type="ECO:0000256" key="2">
    <source>
        <dbReference type="ARBA" id="ARBA00022448"/>
    </source>
</evidence>
<organism evidence="9">
    <name type="scientific">freshwater metagenome</name>
    <dbReference type="NCBI Taxonomy" id="449393"/>
    <lineage>
        <taxon>unclassified sequences</taxon>
        <taxon>metagenomes</taxon>
        <taxon>ecological metagenomes</taxon>
    </lineage>
</organism>
<evidence type="ECO:0000256" key="8">
    <source>
        <dbReference type="SAM" id="Phobius"/>
    </source>
</evidence>
<name>A0A6J6HP34_9ZZZZ</name>
<dbReference type="GO" id="GO:0008320">
    <property type="term" value="F:protein transmembrane transporter activity"/>
    <property type="evidence" value="ECO:0007669"/>
    <property type="project" value="InterPro"/>
</dbReference>
<feature type="transmembrane region" description="Helical" evidence="8">
    <location>
        <begin position="55"/>
        <end position="85"/>
    </location>
</feature>
<reference evidence="9" key="1">
    <citation type="submission" date="2020-05" db="EMBL/GenBank/DDBJ databases">
        <authorList>
            <person name="Chiriac C."/>
            <person name="Salcher M."/>
            <person name="Ghai R."/>
            <person name="Kavagutti S V."/>
        </authorList>
    </citation>
    <scope>NUCLEOTIDE SEQUENCE</scope>
</reference>
<dbReference type="InterPro" id="IPR001901">
    <property type="entry name" value="Translocase_SecE/Sec61-g"/>
</dbReference>
<proteinExistence type="inferred from homology"/>
<keyword evidence="4" id="KW-0653">Protein transport</keyword>
<dbReference type="NCBIfam" id="TIGR00964">
    <property type="entry name" value="secE_bact"/>
    <property type="match status" value="1"/>
</dbReference>
<dbReference type="AlphaFoldDB" id="A0A6J6HP34"/>
<dbReference type="GO" id="GO:0009306">
    <property type="term" value="P:protein secretion"/>
    <property type="evidence" value="ECO:0007669"/>
    <property type="project" value="InterPro"/>
</dbReference>
<gene>
    <name evidence="9" type="ORF">UFOPK1843_01047</name>
</gene>
<keyword evidence="5 8" id="KW-1133">Transmembrane helix</keyword>
<accession>A0A6J6HP34</accession>
<keyword evidence="2" id="KW-0813">Transport</keyword>
<dbReference type="GO" id="GO:0016020">
    <property type="term" value="C:membrane"/>
    <property type="evidence" value="ECO:0007669"/>
    <property type="project" value="UniProtKB-SubCell"/>
</dbReference>
<dbReference type="InterPro" id="IPR038379">
    <property type="entry name" value="SecE_sf"/>
</dbReference>
<keyword evidence="6" id="KW-0811">Translocation</keyword>
<dbReference type="EMBL" id="CAEZUR010000100">
    <property type="protein sequence ID" value="CAB4614706.1"/>
    <property type="molecule type" value="Genomic_DNA"/>
</dbReference>
<sequence length="90" mass="10345">MTDELEKSGEDLVEKAKADRKRARGPLARILLFIRQVFGELKKVTRPTWAELRNYTFVVLGFVIVVMMIIVLFDWAFAALVVWGFSPTTK</sequence>
<comment type="subcellular location">
    <subcellularLocation>
        <location evidence="1">Membrane</location>
    </subcellularLocation>
</comment>
<dbReference type="Pfam" id="PF00584">
    <property type="entry name" value="SecE"/>
    <property type="match status" value="1"/>
</dbReference>
<evidence type="ECO:0000256" key="4">
    <source>
        <dbReference type="ARBA" id="ARBA00022927"/>
    </source>
</evidence>
<dbReference type="InterPro" id="IPR005807">
    <property type="entry name" value="SecE_bac"/>
</dbReference>
<dbReference type="GO" id="GO:0006605">
    <property type="term" value="P:protein targeting"/>
    <property type="evidence" value="ECO:0007669"/>
    <property type="project" value="InterPro"/>
</dbReference>
<evidence type="ECO:0000256" key="7">
    <source>
        <dbReference type="ARBA" id="ARBA00023136"/>
    </source>
</evidence>
<evidence type="ECO:0000256" key="1">
    <source>
        <dbReference type="ARBA" id="ARBA00004370"/>
    </source>
</evidence>
<dbReference type="Gene3D" id="1.20.5.1030">
    <property type="entry name" value="Preprotein translocase secy subunit"/>
    <property type="match status" value="1"/>
</dbReference>
<keyword evidence="7 8" id="KW-0472">Membrane</keyword>
<evidence type="ECO:0000256" key="5">
    <source>
        <dbReference type="ARBA" id="ARBA00022989"/>
    </source>
</evidence>
<dbReference type="HAMAP" id="MF_00422">
    <property type="entry name" value="SecE"/>
    <property type="match status" value="1"/>
</dbReference>
<evidence type="ECO:0000256" key="3">
    <source>
        <dbReference type="ARBA" id="ARBA00022692"/>
    </source>
</evidence>
<keyword evidence="3 8" id="KW-0812">Transmembrane</keyword>
<evidence type="ECO:0000313" key="9">
    <source>
        <dbReference type="EMBL" id="CAB4614706.1"/>
    </source>
</evidence>
<protein>
    <submittedName>
        <fullName evidence="9">Unannotated protein</fullName>
    </submittedName>
</protein>
<dbReference type="GO" id="GO:0006886">
    <property type="term" value="P:intracellular protein transport"/>
    <property type="evidence" value="ECO:0007669"/>
    <property type="project" value="InterPro"/>
</dbReference>
<evidence type="ECO:0000256" key="6">
    <source>
        <dbReference type="ARBA" id="ARBA00023010"/>
    </source>
</evidence>